<gene>
    <name evidence="3" type="ORF">ENM66_03220</name>
</gene>
<proteinExistence type="predicted"/>
<feature type="domain" description="CRISPR type III-associated protein" evidence="2">
    <location>
        <begin position="13"/>
        <end position="188"/>
    </location>
</feature>
<evidence type="ECO:0000256" key="1">
    <source>
        <dbReference type="ARBA" id="ARBA00023118"/>
    </source>
</evidence>
<dbReference type="AlphaFoldDB" id="A0A7J3Z870"/>
<reference evidence="3" key="1">
    <citation type="journal article" date="2020" name="mSystems">
        <title>Genome- and Community-Level Interaction Insights into Carbon Utilization and Element Cycling Functions of Hydrothermarchaeota in Hydrothermal Sediment.</title>
        <authorList>
            <person name="Zhou Z."/>
            <person name="Liu Y."/>
            <person name="Xu W."/>
            <person name="Pan J."/>
            <person name="Luo Z.H."/>
            <person name="Li M."/>
        </authorList>
    </citation>
    <scope>NUCLEOTIDE SEQUENCE [LARGE SCALE GENOMIC DNA]</scope>
    <source>
        <strain evidence="3">SpSt-1105</strain>
    </source>
</reference>
<sequence>MSTALGNRYVFKVTTSTPMIVGWYEPLHLDPHGIRATEVKGLWRWWARAFVAGALYDLGYVQGRGSVDVLLKPTREEAERVNYVVGRVLGLGYAGEEGAEASRFVVYTEYIGRGSMPVRCSSDGLQRIRLLALKKSVCYYLQGTPFNIVAEKRVSRDSYAELTALKILAIALQLSGFGSGGRRGLGSVDAELPSEVSAKNLRQLIDDVYQSCVELVKRVASEKHWSSASSAVAAPPPLPALSRKNFRGFPVAQVLVARDVEFRDVHNFFVRSERCRVLAGSPICNDDLRSHLDAWILGLPRGRRGDRRSTGYTIPARDISRRASPILISYHRQGNALGDGAYITVLLSGDWPSKIVWSDATSQSITLDFARLRNAYDRALNEFTAYLQKVGAKVSRVWP</sequence>
<dbReference type="EMBL" id="DRYQ01000048">
    <property type="protein sequence ID" value="HHQ50343.1"/>
    <property type="molecule type" value="Genomic_DNA"/>
</dbReference>
<name>A0A7J3Z870_9CREN</name>
<comment type="caution">
    <text evidence="3">The sequence shown here is derived from an EMBL/GenBank/DDBJ whole genome shotgun (WGS) entry which is preliminary data.</text>
</comment>
<protein>
    <submittedName>
        <fullName evidence="3">CRISPR-associated protein Cmr1</fullName>
    </submittedName>
</protein>
<keyword evidence="1" id="KW-0051">Antiviral defense</keyword>
<organism evidence="3">
    <name type="scientific">Ignisphaera aggregans</name>
    <dbReference type="NCBI Taxonomy" id="334771"/>
    <lineage>
        <taxon>Archaea</taxon>
        <taxon>Thermoproteota</taxon>
        <taxon>Thermoprotei</taxon>
        <taxon>Desulfurococcales</taxon>
        <taxon>Desulfurococcaceae</taxon>
        <taxon>Ignisphaera</taxon>
    </lineage>
</organism>
<dbReference type="Pfam" id="PF03787">
    <property type="entry name" value="RAMPs"/>
    <property type="match status" value="1"/>
</dbReference>
<dbReference type="InterPro" id="IPR005537">
    <property type="entry name" value="RAMP_III_fam"/>
</dbReference>
<dbReference type="GO" id="GO:0051607">
    <property type="term" value="P:defense response to virus"/>
    <property type="evidence" value="ECO:0007669"/>
    <property type="project" value="UniProtKB-KW"/>
</dbReference>
<evidence type="ECO:0000259" key="2">
    <source>
        <dbReference type="Pfam" id="PF03787"/>
    </source>
</evidence>
<accession>A0A7J3Z870</accession>
<evidence type="ECO:0000313" key="3">
    <source>
        <dbReference type="EMBL" id="HHQ50343.1"/>
    </source>
</evidence>